<dbReference type="InterPro" id="IPR001387">
    <property type="entry name" value="Cro/C1-type_HTH"/>
</dbReference>
<comment type="caution">
    <text evidence="2">The sequence shown here is derived from an EMBL/GenBank/DDBJ whole genome shotgun (WGS) entry which is preliminary data.</text>
</comment>
<dbReference type="GO" id="GO:0003677">
    <property type="term" value="F:DNA binding"/>
    <property type="evidence" value="ECO:0007669"/>
    <property type="project" value="InterPro"/>
</dbReference>
<feature type="domain" description="HTH cro/C1-type" evidence="1">
    <location>
        <begin position="11"/>
        <end position="65"/>
    </location>
</feature>
<dbReference type="RefSeq" id="WP_192766129.1">
    <property type="nucleotide sequence ID" value="NZ_JADBEB010000001.1"/>
</dbReference>
<proteinExistence type="predicted"/>
<protein>
    <submittedName>
        <fullName evidence="2">Transcriptional regulator with XRE-family HTH domain</fullName>
    </submittedName>
</protein>
<gene>
    <name evidence="2" type="ORF">H4W31_001672</name>
</gene>
<evidence type="ECO:0000259" key="1">
    <source>
        <dbReference type="PROSITE" id="PS50943"/>
    </source>
</evidence>
<dbReference type="EMBL" id="JADBEB010000001">
    <property type="protein sequence ID" value="MBE1486034.1"/>
    <property type="molecule type" value="Genomic_DNA"/>
</dbReference>
<reference evidence="2" key="1">
    <citation type="submission" date="2020-10" db="EMBL/GenBank/DDBJ databases">
        <title>Sequencing the genomes of 1000 actinobacteria strains.</title>
        <authorList>
            <person name="Klenk H.-P."/>
        </authorList>
    </citation>
    <scope>NUCLEOTIDE SEQUENCE</scope>
    <source>
        <strain evidence="2">DSM 46832</strain>
    </source>
</reference>
<dbReference type="CDD" id="cd00093">
    <property type="entry name" value="HTH_XRE"/>
    <property type="match status" value="1"/>
</dbReference>
<name>A0A927M1R6_9ACTN</name>
<dbReference type="InterPro" id="IPR010982">
    <property type="entry name" value="Lambda_DNA-bd_dom_sf"/>
</dbReference>
<dbReference type="SMART" id="SM00530">
    <property type="entry name" value="HTH_XRE"/>
    <property type="match status" value="1"/>
</dbReference>
<dbReference type="Gene3D" id="1.10.260.40">
    <property type="entry name" value="lambda repressor-like DNA-binding domains"/>
    <property type="match status" value="1"/>
</dbReference>
<keyword evidence="3" id="KW-1185">Reference proteome</keyword>
<dbReference type="InterPro" id="IPR043917">
    <property type="entry name" value="DUF5753"/>
</dbReference>
<dbReference type="Proteomes" id="UP000649753">
    <property type="component" value="Unassembled WGS sequence"/>
</dbReference>
<sequence>MSASEFLLWELRRRREAEGLSQDEWGSRVYFSPQHVSAVERGTRPAKADYLGAVDKEFGTSLAVFYETFVKNELAPAWLRPWLEYEEKAVALRLYGTLVIPGLFQTERYARMVLSSGPLQPDEVERSVQLRMSRQSILDRKDPPQFSCLVEELTLRRGESDVLPEQLRHLVALAERPNITIQVIPVDAPAHLGWGGPLELASFIDGEDVGYLDNHLEGQTVTSPNQIATLGTVWDSVGAVALPARQSLNLIKEVANSWS</sequence>
<evidence type="ECO:0000313" key="2">
    <source>
        <dbReference type="EMBL" id="MBE1486034.1"/>
    </source>
</evidence>
<dbReference type="AlphaFoldDB" id="A0A927M1R6"/>
<dbReference type="PROSITE" id="PS50943">
    <property type="entry name" value="HTH_CROC1"/>
    <property type="match status" value="1"/>
</dbReference>
<dbReference type="Pfam" id="PF13560">
    <property type="entry name" value="HTH_31"/>
    <property type="match status" value="1"/>
</dbReference>
<accession>A0A927M1R6</accession>
<dbReference type="Pfam" id="PF19054">
    <property type="entry name" value="DUF5753"/>
    <property type="match status" value="1"/>
</dbReference>
<organism evidence="2 3">
    <name type="scientific">Plantactinospora soyae</name>
    <dbReference type="NCBI Taxonomy" id="1544732"/>
    <lineage>
        <taxon>Bacteria</taxon>
        <taxon>Bacillati</taxon>
        <taxon>Actinomycetota</taxon>
        <taxon>Actinomycetes</taxon>
        <taxon>Micromonosporales</taxon>
        <taxon>Micromonosporaceae</taxon>
        <taxon>Plantactinospora</taxon>
    </lineage>
</organism>
<evidence type="ECO:0000313" key="3">
    <source>
        <dbReference type="Proteomes" id="UP000649753"/>
    </source>
</evidence>
<dbReference type="SUPFAM" id="SSF47413">
    <property type="entry name" value="lambda repressor-like DNA-binding domains"/>
    <property type="match status" value="1"/>
</dbReference>